<dbReference type="InterPro" id="IPR011024">
    <property type="entry name" value="G_crystallin-like"/>
</dbReference>
<proteinExistence type="predicted"/>
<dbReference type="AlphaFoldDB" id="A0A8J8WB39"/>
<dbReference type="OrthoDB" id="6381640at2759"/>
<reference evidence="1" key="1">
    <citation type="submission" date="2020-07" db="EMBL/GenBank/DDBJ databases">
        <title>The High-quality genome of the commercially important snow crab, Chionoecetes opilio.</title>
        <authorList>
            <person name="Jeong J.-H."/>
            <person name="Ryu S."/>
        </authorList>
    </citation>
    <scope>NUCLEOTIDE SEQUENCE</scope>
    <source>
        <strain evidence="1">MADBK_172401_WGS</strain>
        <tissue evidence="1">Digestive gland</tissue>
    </source>
</reference>
<dbReference type="EMBL" id="JACEEZ010025392">
    <property type="protein sequence ID" value="KAG0701252.1"/>
    <property type="molecule type" value="Genomic_DNA"/>
</dbReference>
<dbReference type="SUPFAM" id="SSF49695">
    <property type="entry name" value="gamma-Crystallin-like"/>
    <property type="match status" value="1"/>
</dbReference>
<protein>
    <submittedName>
        <fullName evidence="1">Uncharacterized protein</fullName>
    </submittedName>
</protein>
<evidence type="ECO:0000313" key="1">
    <source>
        <dbReference type="EMBL" id="KAG0701252.1"/>
    </source>
</evidence>
<organism evidence="1 2">
    <name type="scientific">Chionoecetes opilio</name>
    <name type="common">Atlantic snow crab</name>
    <name type="synonym">Cancer opilio</name>
    <dbReference type="NCBI Taxonomy" id="41210"/>
    <lineage>
        <taxon>Eukaryota</taxon>
        <taxon>Metazoa</taxon>
        <taxon>Ecdysozoa</taxon>
        <taxon>Arthropoda</taxon>
        <taxon>Crustacea</taxon>
        <taxon>Multicrustacea</taxon>
        <taxon>Malacostraca</taxon>
        <taxon>Eumalacostraca</taxon>
        <taxon>Eucarida</taxon>
        <taxon>Decapoda</taxon>
        <taxon>Pleocyemata</taxon>
        <taxon>Brachyura</taxon>
        <taxon>Eubrachyura</taxon>
        <taxon>Majoidea</taxon>
        <taxon>Majidae</taxon>
        <taxon>Chionoecetes</taxon>
    </lineage>
</organism>
<dbReference type="Proteomes" id="UP000770661">
    <property type="component" value="Unassembled WGS sequence"/>
</dbReference>
<gene>
    <name evidence="1" type="ORF">GWK47_025339</name>
</gene>
<name>A0A8J8WB39_CHIOP</name>
<evidence type="ECO:0000313" key="2">
    <source>
        <dbReference type="Proteomes" id="UP000770661"/>
    </source>
</evidence>
<keyword evidence="2" id="KW-1185">Reference proteome</keyword>
<dbReference type="Gene3D" id="2.60.20.10">
    <property type="entry name" value="Crystallins"/>
    <property type="match status" value="1"/>
</dbReference>
<sequence length="225" mass="25097">MLFSGARAGPAITLCYTEQNLNGYYLNFDNYAPDLYTYNFDNVIDSVKQTGMWIYYENVNYNLSPGKVYFVHGIDITVNFPAEYSDVTSSLRFVGSLEELNGDTITFYEGNSFTASEYFTLVDASSFGQMSGKISSVIVTGRNPWTIYSGEGFSGDRLCVYPNTDSDHVHDQYLDLGIFPNSQSLGVPDNSIRSVKKGCWTERVAKAPKLAMDGRQENGAWGRLV</sequence>
<comment type="caution">
    <text evidence="1">The sequence shown here is derived from an EMBL/GenBank/DDBJ whole genome shotgun (WGS) entry which is preliminary data.</text>
</comment>
<accession>A0A8J8WB39</accession>